<evidence type="ECO:0000313" key="5">
    <source>
        <dbReference type="EMBL" id="MFC7406829.1"/>
    </source>
</evidence>
<protein>
    <recommendedName>
        <fullName evidence="4">Glycosyl hydrolases family 39 N-terminal catalytic domain-containing protein</fullName>
    </recommendedName>
</protein>
<dbReference type="InterPro" id="IPR051923">
    <property type="entry name" value="Glycosyl_Hydrolase_39"/>
</dbReference>
<name>A0ABW2QCR7_9MICO</name>
<dbReference type="SUPFAM" id="SSF51445">
    <property type="entry name" value="(Trans)glycosidases"/>
    <property type="match status" value="1"/>
</dbReference>
<dbReference type="InterPro" id="IPR017853">
    <property type="entry name" value="GH"/>
</dbReference>
<sequence>MPDSRTSTISIDIDLATKVGTFTPLHGVNNGPICFGGLIDLTPWHRRLNLPSTRLHDAGWPGPVVVDIPSIFPDFSADPHDPASYRFDRTDDYLQSVTPLTGKVVYRLGTSIEWTDRKYETAPPEDYTHWARICIGVIRHLNDGWADGHHFGIRHFEIWNEPDVGEQMWSGTQEQYLELYAVAVRAIKEYDPGLRVGGPVVAHVDGELGPAFVDYVTSNDLPLDFFSWHHYAADPGALVRRARTVRNLLDERGLTQVESYLTEWNWAGEWTTGGASAKAMHLRNRSARGGAFAASSLIMLQDAHVDEAHYFSGDTQWFGLFDEFGIPQKNYFGMLACAQLFSRDVRVSATVEQPEGTNVVAAAGRSDDGTVVVVSSFEGASAPLRLAISGQADDAPVRYHLHWVDDHHDLECTQTVLATGPDVELTTTLPAGTVLMISTVPLS</sequence>
<accession>A0ABW2QCR7</accession>
<evidence type="ECO:0000256" key="1">
    <source>
        <dbReference type="ARBA" id="ARBA00008875"/>
    </source>
</evidence>
<proteinExistence type="inferred from homology"/>
<comment type="caution">
    <text evidence="5">The sequence shown here is derived from an EMBL/GenBank/DDBJ whole genome shotgun (WGS) entry which is preliminary data.</text>
</comment>
<reference evidence="6" key="1">
    <citation type="journal article" date="2019" name="Int. J. Syst. Evol. Microbiol.">
        <title>The Global Catalogue of Microorganisms (GCM) 10K type strain sequencing project: providing services to taxonomists for standard genome sequencing and annotation.</title>
        <authorList>
            <consortium name="The Broad Institute Genomics Platform"/>
            <consortium name="The Broad Institute Genome Sequencing Center for Infectious Disease"/>
            <person name="Wu L."/>
            <person name="Ma J."/>
        </authorList>
    </citation>
    <scope>NUCLEOTIDE SEQUENCE [LARGE SCALE GENOMIC DNA]</scope>
    <source>
        <strain evidence="6">JCM 1490</strain>
    </source>
</reference>
<feature type="domain" description="Glycosyl hydrolases family 39 N-terminal catalytic" evidence="4">
    <location>
        <begin position="120"/>
        <end position="234"/>
    </location>
</feature>
<dbReference type="EMBL" id="JBHTCQ010000004">
    <property type="protein sequence ID" value="MFC7406829.1"/>
    <property type="molecule type" value="Genomic_DNA"/>
</dbReference>
<gene>
    <name evidence="5" type="ORF">ACFQQL_17045</name>
</gene>
<dbReference type="PANTHER" id="PTHR12631:SF10">
    <property type="entry name" value="BETA-XYLOSIDASE-LIKE PROTEIN-RELATED"/>
    <property type="match status" value="1"/>
</dbReference>
<dbReference type="PANTHER" id="PTHR12631">
    <property type="entry name" value="ALPHA-L-IDURONIDASE"/>
    <property type="match status" value="1"/>
</dbReference>
<dbReference type="Proteomes" id="UP001596455">
    <property type="component" value="Unassembled WGS sequence"/>
</dbReference>
<dbReference type="RefSeq" id="WP_382396357.1">
    <property type="nucleotide sequence ID" value="NZ_JBHTCQ010000004.1"/>
</dbReference>
<evidence type="ECO:0000259" key="4">
    <source>
        <dbReference type="Pfam" id="PF01229"/>
    </source>
</evidence>
<dbReference type="Gene3D" id="3.20.20.80">
    <property type="entry name" value="Glycosidases"/>
    <property type="match status" value="1"/>
</dbReference>
<keyword evidence="6" id="KW-1185">Reference proteome</keyword>
<dbReference type="InterPro" id="IPR049166">
    <property type="entry name" value="GH39_cat"/>
</dbReference>
<evidence type="ECO:0000256" key="2">
    <source>
        <dbReference type="ARBA" id="ARBA00022801"/>
    </source>
</evidence>
<comment type="similarity">
    <text evidence="1">Belongs to the glycosyl hydrolase 39 family.</text>
</comment>
<keyword evidence="3" id="KW-0326">Glycosidase</keyword>
<evidence type="ECO:0000256" key="3">
    <source>
        <dbReference type="ARBA" id="ARBA00023295"/>
    </source>
</evidence>
<evidence type="ECO:0000313" key="6">
    <source>
        <dbReference type="Proteomes" id="UP001596455"/>
    </source>
</evidence>
<keyword evidence="2" id="KW-0378">Hydrolase</keyword>
<dbReference type="Pfam" id="PF01229">
    <property type="entry name" value="Glyco_hydro_39"/>
    <property type="match status" value="1"/>
</dbReference>
<organism evidence="5 6">
    <name type="scientific">Georgenia alba</name>
    <dbReference type="NCBI Taxonomy" id="2233858"/>
    <lineage>
        <taxon>Bacteria</taxon>
        <taxon>Bacillati</taxon>
        <taxon>Actinomycetota</taxon>
        <taxon>Actinomycetes</taxon>
        <taxon>Micrococcales</taxon>
        <taxon>Bogoriellaceae</taxon>
        <taxon>Georgenia</taxon>
    </lineage>
</organism>